<evidence type="ECO:0000313" key="2">
    <source>
        <dbReference type="EMBL" id="KAH3724996.1"/>
    </source>
</evidence>
<dbReference type="Proteomes" id="UP000828390">
    <property type="component" value="Unassembled WGS sequence"/>
</dbReference>
<evidence type="ECO:0000313" key="3">
    <source>
        <dbReference type="Proteomes" id="UP000828390"/>
    </source>
</evidence>
<reference evidence="2" key="1">
    <citation type="journal article" date="2019" name="bioRxiv">
        <title>The Genome of the Zebra Mussel, Dreissena polymorpha: A Resource for Invasive Species Research.</title>
        <authorList>
            <person name="McCartney M.A."/>
            <person name="Auch B."/>
            <person name="Kono T."/>
            <person name="Mallez S."/>
            <person name="Zhang Y."/>
            <person name="Obille A."/>
            <person name="Becker A."/>
            <person name="Abrahante J.E."/>
            <person name="Garbe J."/>
            <person name="Badalamenti J.P."/>
            <person name="Herman A."/>
            <person name="Mangelson H."/>
            <person name="Liachko I."/>
            <person name="Sullivan S."/>
            <person name="Sone E.D."/>
            <person name="Koren S."/>
            <person name="Silverstein K.A.T."/>
            <person name="Beckman K.B."/>
            <person name="Gohl D.M."/>
        </authorList>
    </citation>
    <scope>NUCLEOTIDE SEQUENCE</scope>
    <source>
        <strain evidence="2">Duluth1</strain>
        <tissue evidence="2">Whole animal</tissue>
    </source>
</reference>
<name>A0A9D4CHY9_DREPO</name>
<proteinExistence type="predicted"/>
<dbReference type="InterPro" id="IPR000157">
    <property type="entry name" value="TIR_dom"/>
</dbReference>
<dbReference type="Gene3D" id="3.40.50.10140">
    <property type="entry name" value="Toll/interleukin-1 receptor homology (TIR) domain"/>
    <property type="match status" value="1"/>
</dbReference>
<protein>
    <recommendedName>
        <fullName evidence="1">TIR domain-containing protein</fullName>
    </recommendedName>
</protein>
<dbReference type="AlphaFoldDB" id="A0A9D4CHY9"/>
<comment type="caution">
    <text evidence="2">The sequence shown here is derived from an EMBL/GenBank/DDBJ whole genome shotgun (WGS) entry which is preliminary data.</text>
</comment>
<organism evidence="2 3">
    <name type="scientific">Dreissena polymorpha</name>
    <name type="common">Zebra mussel</name>
    <name type="synonym">Mytilus polymorpha</name>
    <dbReference type="NCBI Taxonomy" id="45954"/>
    <lineage>
        <taxon>Eukaryota</taxon>
        <taxon>Metazoa</taxon>
        <taxon>Spiralia</taxon>
        <taxon>Lophotrochozoa</taxon>
        <taxon>Mollusca</taxon>
        <taxon>Bivalvia</taxon>
        <taxon>Autobranchia</taxon>
        <taxon>Heteroconchia</taxon>
        <taxon>Euheterodonta</taxon>
        <taxon>Imparidentia</taxon>
        <taxon>Neoheterodontei</taxon>
        <taxon>Myida</taxon>
        <taxon>Dreissenoidea</taxon>
        <taxon>Dreissenidae</taxon>
        <taxon>Dreissena</taxon>
    </lineage>
</organism>
<feature type="domain" description="TIR" evidence="1">
    <location>
        <begin position="1"/>
        <end position="138"/>
    </location>
</feature>
<dbReference type="EMBL" id="JAIWYP010000012">
    <property type="protein sequence ID" value="KAH3724996.1"/>
    <property type="molecule type" value="Genomic_DNA"/>
</dbReference>
<reference evidence="2" key="2">
    <citation type="submission" date="2020-11" db="EMBL/GenBank/DDBJ databases">
        <authorList>
            <person name="McCartney M.A."/>
            <person name="Auch B."/>
            <person name="Kono T."/>
            <person name="Mallez S."/>
            <person name="Becker A."/>
            <person name="Gohl D.M."/>
            <person name="Silverstein K.A.T."/>
            <person name="Koren S."/>
            <person name="Bechman K.B."/>
            <person name="Herman A."/>
            <person name="Abrahante J.E."/>
            <person name="Garbe J."/>
        </authorList>
    </citation>
    <scope>NUCLEOTIDE SEQUENCE</scope>
    <source>
        <strain evidence="2">Duluth1</strain>
        <tissue evidence="2">Whole animal</tissue>
    </source>
</reference>
<dbReference type="GO" id="GO:0007165">
    <property type="term" value="P:signal transduction"/>
    <property type="evidence" value="ECO:0007669"/>
    <property type="project" value="InterPro"/>
</dbReference>
<dbReference type="SUPFAM" id="SSF52200">
    <property type="entry name" value="Toll/Interleukin receptor TIR domain"/>
    <property type="match status" value="1"/>
</dbReference>
<dbReference type="Pfam" id="PF13676">
    <property type="entry name" value="TIR_2"/>
    <property type="match status" value="1"/>
</dbReference>
<gene>
    <name evidence="2" type="ORF">DPMN_050824</name>
</gene>
<keyword evidence="3" id="KW-1185">Reference proteome</keyword>
<sequence>MIYSSVDEVFVRSAVFSPLNDKLKPVVGAEWDLVCIGDEQFRVGWNIYREIYRCMERSNVAVVVISERFAYSVFCNKELDIAMQLQKPVVLLLKEDVDINQHSEQIQLLYRTSVRILFGYEYNELVLKTTWDKVCESFLQMG</sequence>
<dbReference type="PROSITE" id="PS50104">
    <property type="entry name" value="TIR"/>
    <property type="match status" value="1"/>
</dbReference>
<dbReference type="InterPro" id="IPR035897">
    <property type="entry name" value="Toll_tir_struct_dom_sf"/>
</dbReference>
<accession>A0A9D4CHY9</accession>
<evidence type="ECO:0000259" key="1">
    <source>
        <dbReference type="PROSITE" id="PS50104"/>
    </source>
</evidence>